<evidence type="ECO:0000313" key="4">
    <source>
        <dbReference type="Proteomes" id="UP001198200"/>
    </source>
</evidence>
<protein>
    <submittedName>
        <fullName evidence="3">Glycosyltransferase family 2 protein</fullName>
    </submittedName>
</protein>
<dbReference type="RefSeq" id="WP_118578344.1">
    <property type="nucleotide sequence ID" value="NZ_JAJEQN010000018.1"/>
</dbReference>
<organism evidence="3 4">
    <name type="scientific">Anthropogastromicrobium aceti</name>
    <dbReference type="NCBI Taxonomy" id="2981768"/>
    <lineage>
        <taxon>Bacteria</taxon>
        <taxon>Bacillati</taxon>
        <taxon>Bacillota</taxon>
        <taxon>Clostridia</taxon>
        <taxon>Lachnospirales</taxon>
        <taxon>Lachnospiraceae</taxon>
        <taxon>Anthropogastromicrobium</taxon>
    </lineage>
</organism>
<evidence type="ECO:0000256" key="1">
    <source>
        <dbReference type="ARBA" id="ARBA00006739"/>
    </source>
</evidence>
<reference evidence="3 4" key="1">
    <citation type="submission" date="2021-10" db="EMBL/GenBank/DDBJ databases">
        <title>Anaerobic single-cell dispensing facilitates the cultivation of human gut bacteria.</title>
        <authorList>
            <person name="Afrizal A."/>
        </authorList>
    </citation>
    <scope>NUCLEOTIDE SEQUENCE [LARGE SCALE GENOMIC DNA]</scope>
    <source>
        <strain evidence="3 4">CLA-AA-H224</strain>
    </source>
</reference>
<dbReference type="InterPro" id="IPR001173">
    <property type="entry name" value="Glyco_trans_2-like"/>
</dbReference>
<keyword evidence="4" id="KW-1185">Reference proteome</keyword>
<dbReference type="AlphaFoldDB" id="A0AAE3E3U1"/>
<dbReference type="Pfam" id="PF00535">
    <property type="entry name" value="Glycos_transf_2"/>
    <property type="match status" value="1"/>
</dbReference>
<sequence>MEGISIIIPNYNKEKYIEKCVNSVLEQSYMPKEIIIVDDCSTDNSRRIIEKLAKENETIKLIYPKTNGGVSKARNLGLQNASYDYVTFIDSDDFYINVDKLKNEMKQLELLEEKGYQGLAYSTTVLVDEDGKVIPCRTNRRRRKNEFMKGNRVLKTLISLSKQKRVPRDYCIRKETVLKVGAYNYPRNFYEDLDLLMRLARIGVFFQPTYETGTAYRQLHNGLSGKKATDHSKEIRIICDQYMKNLKLIDRVIAIFERYKTELKKKIVDIIREIA</sequence>
<dbReference type="Gene3D" id="3.90.550.10">
    <property type="entry name" value="Spore Coat Polysaccharide Biosynthesis Protein SpsA, Chain A"/>
    <property type="match status" value="1"/>
</dbReference>
<dbReference type="InterPro" id="IPR050834">
    <property type="entry name" value="Glycosyltransf_2"/>
</dbReference>
<comment type="caution">
    <text evidence="3">The sequence shown here is derived from an EMBL/GenBank/DDBJ whole genome shotgun (WGS) entry which is preliminary data.</text>
</comment>
<dbReference type="PANTHER" id="PTHR43685">
    <property type="entry name" value="GLYCOSYLTRANSFERASE"/>
    <property type="match status" value="1"/>
</dbReference>
<dbReference type="CDD" id="cd00761">
    <property type="entry name" value="Glyco_tranf_GTA_type"/>
    <property type="match status" value="1"/>
</dbReference>
<evidence type="ECO:0000259" key="2">
    <source>
        <dbReference type="Pfam" id="PF00535"/>
    </source>
</evidence>
<dbReference type="Proteomes" id="UP001198200">
    <property type="component" value="Unassembled WGS sequence"/>
</dbReference>
<dbReference type="InterPro" id="IPR029044">
    <property type="entry name" value="Nucleotide-diphossugar_trans"/>
</dbReference>
<proteinExistence type="inferred from homology"/>
<accession>A0AAE3E3U1</accession>
<feature type="domain" description="Glycosyltransferase 2-like" evidence="2">
    <location>
        <begin position="5"/>
        <end position="125"/>
    </location>
</feature>
<comment type="similarity">
    <text evidence="1">Belongs to the glycosyltransferase 2 family.</text>
</comment>
<dbReference type="PANTHER" id="PTHR43685:SF11">
    <property type="entry name" value="GLYCOSYLTRANSFERASE TAGX-RELATED"/>
    <property type="match status" value="1"/>
</dbReference>
<name>A0AAE3E3U1_9FIRM</name>
<evidence type="ECO:0000313" key="3">
    <source>
        <dbReference type="EMBL" id="MCC2221673.1"/>
    </source>
</evidence>
<dbReference type="SUPFAM" id="SSF53448">
    <property type="entry name" value="Nucleotide-diphospho-sugar transferases"/>
    <property type="match status" value="1"/>
</dbReference>
<dbReference type="EMBL" id="JAJEQN010000018">
    <property type="protein sequence ID" value="MCC2221673.1"/>
    <property type="molecule type" value="Genomic_DNA"/>
</dbReference>
<gene>
    <name evidence="3" type="ORF">LKD48_08515</name>
</gene>